<feature type="region of interest" description="Disordered" evidence="1">
    <location>
        <begin position="1"/>
        <end position="77"/>
    </location>
</feature>
<feature type="compositionally biased region" description="Basic and acidic residues" evidence="1">
    <location>
        <begin position="26"/>
        <end position="38"/>
    </location>
</feature>
<evidence type="ECO:0000256" key="1">
    <source>
        <dbReference type="SAM" id="MobiDB-lite"/>
    </source>
</evidence>
<feature type="compositionally biased region" description="Low complexity" evidence="1">
    <location>
        <begin position="64"/>
        <end position="77"/>
    </location>
</feature>
<organism evidence="2">
    <name type="scientific">uncultured Gemmatimonadaceae bacterium</name>
    <dbReference type="NCBI Taxonomy" id="246130"/>
    <lineage>
        <taxon>Bacteria</taxon>
        <taxon>Pseudomonadati</taxon>
        <taxon>Gemmatimonadota</taxon>
        <taxon>Gemmatimonadia</taxon>
        <taxon>Gemmatimonadales</taxon>
        <taxon>Gemmatimonadaceae</taxon>
        <taxon>environmental samples</taxon>
    </lineage>
</organism>
<protein>
    <submittedName>
        <fullName evidence="2">Uncharacterized protein</fullName>
    </submittedName>
</protein>
<sequence length="77" mass="7862">GRDGSSGGAGDRPAPRAPRRGQPRADAGDRPARRDQRRPAGGVHRLAPDAAGGRRRGGARRAVRGAVGPRPRGVGAL</sequence>
<feature type="compositionally biased region" description="Gly residues" evidence="1">
    <location>
        <begin position="1"/>
        <end position="10"/>
    </location>
</feature>
<feature type="compositionally biased region" description="Basic residues" evidence="1">
    <location>
        <begin position="53"/>
        <end position="63"/>
    </location>
</feature>
<gene>
    <name evidence="2" type="ORF">AVDCRST_MAG40-2982</name>
</gene>
<accession>A0A6J4M9T4</accession>
<dbReference type="AlphaFoldDB" id="A0A6J4M9T4"/>
<evidence type="ECO:0000313" key="2">
    <source>
        <dbReference type="EMBL" id="CAA9352619.1"/>
    </source>
</evidence>
<feature type="non-terminal residue" evidence="2">
    <location>
        <position position="77"/>
    </location>
</feature>
<feature type="non-terminal residue" evidence="2">
    <location>
        <position position="1"/>
    </location>
</feature>
<name>A0A6J4M9T4_9BACT</name>
<reference evidence="2" key="1">
    <citation type="submission" date="2020-02" db="EMBL/GenBank/DDBJ databases">
        <authorList>
            <person name="Meier V. D."/>
        </authorList>
    </citation>
    <scope>NUCLEOTIDE SEQUENCE</scope>
    <source>
        <strain evidence="2">AVDCRST_MAG40</strain>
    </source>
</reference>
<proteinExistence type="predicted"/>
<dbReference type="EMBL" id="CADCTX010000818">
    <property type="protein sequence ID" value="CAA9352619.1"/>
    <property type="molecule type" value="Genomic_DNA"/>
</dbReference>